<keyword evidence="3" id="KW-1185">Reference proteome</keyword>
<reference evidence="2 3" key="1">
    <citation type="journal article" date="2016" name="Nat. Commun.">
        <title>Ectomycorrhizal ecology is imprinted in the genome of the dominant symbiotic fungus Cenococcum geophilum.</title>
        <authorList>
            <consortium name="DOE Joint Genome Institute"/>
            <person name="Peter M."/>
            <person name="Kohler A."/>
            <person name="Ohm R.A."/>
            <person name="Kuo A."/>
            <person name="Krutzmann J."/>
            <person name="Morin E."/>
            <person name="Arend M."/>
            <person name="Barry K.W."/>
            <person name="Binder M."/>
            <person name="Choi C."/>
            <person name="Clum A."/>
            <person name="Copeland A."/>
            <person name="Grisel N."/>
            <person name="Haridas S."/>
            <person name="Kipfer T."/>
            <person name="LaButti K."/>
            <person name="Lindquist E."/>
            <person name="Lipzen A."/>
            <person name="Maire R."/>
            <person name="Meier B."/>
            <person name="Mihaltcheva S."/>
            <person name="Molinier V."/>
            <person name="Murat C."/>
            <person name="Poggeler S."/>
            <person name="Quandt C.A."/>
            <person name="Sperisen C."/>
            <person name="Tritt A."/>
            <person name="Tisserant E."/>
            <person name="Crous P.W."/>
            <person name="Henrissat B."/>
            <person name="Nehls U."/>
            <person name="Egli S."/>
            <person name="Spatafora J.W."/>
            <person name="Grigoriev I.V."/>
            <person name="Martin F.M."/>
        </authorList>
    </citation>
    <scope>NUCLEOTIDE SEQUENCE [LARGE SCALE GENOMIC DNA]</scope>
    <source>
        <strain evidence="2 3">CBS 459.81</strain>
    </source>
</reference>
<gene>
    <name evidence="2" type="ORF">K432DRAFT_309567</name>
</gene>
<sequence>MCKTARTDHDSHARAPLKLISVANTKDRYHLLNDPSVPRPNLNNPLHPVFRQANFTNSSSSLYYKMQPALRLASMFLNSDSMLEWFVRPAFGKPLTDLQSGKVFLSDPNQSSKHMEEMIADVRVALICLSYCVQFQFVEDLYCYALTQKDNRRCFRFPHWTPIFTSTHPTVIQIRGMSKSFLETDYESSSLCDRLRFDFLLATTIIHELTHAFGIMRRGDLKEPFYHLSDPQAELGWSWEEFALGGIFNPFDRASARISFLMRKVWLSDEVAYGSGGKEWTAVPMSWIAQWFQISTWSKIAKDGPRVIDPPSSGLRIRCSGEGYFTIFADNSSAIKDIQKLKMKVATLACHLPMPTAAHAIMSTTTVQTANKPTKITRDKNPNIVSMTCRVAEVVDRVGNSAAVELAVAPIPVKVLKRPLPTNVDDSDIDSQKFETHPRRKRVKV</sequence>
<accession>A0A8E2JA66</accession>
<dbReference type="EMBL" id="KV745383">
    <property type="protein sequence ID" value="OCK74972.1"/>
    <property type="molecule type" value="Genomic_DNA"/>
</dbReference>
<proteinExistence type="predicted"/>
<dbReference type="Proteomes" id="UP000250266">
    <property type="component" value="Unassembled WGS sequence"/>
</dbReference>
<feature type="region of interest" description="Disordered" evidence="1">
    <location>
        <begin position="426"/>
        <end position="445"/>
    </location>
</feature>
<dbReference type="OrthoDB" id="10254945at2759"/>
<dbReference type="AlphaFoldDB" id="A0A8E2JA66"/>
<name>A0A8E2JA66_9PEZI</name>
<protein>
    <submittedName>
        <fullName evidence="2">Uncharacterized protein</fullName>
    </submittedName>
</protein>
<organism evidence="2 3">
    <name type="scientific">Lepidopterella palustris CBS 459.81</name>
    <dbReference type="NCBI Taxonomy" id="1314670"/>
    <lineage>
        <taxon>Eukaryota</taxon>
        <taxon>Fungi</taxon>
        <taxon>Dikarya</taxon>
        <taxon>Ascomycota</taxon>
        <taxon>Pezizomycotina</taxon>
        <taxon>Dothideomycetes</taxon>
        <taxon>Pleosporomycetidae</taxon>
        <taxon>Mytilinidiales</taxon>
        <taxon>Argynnaceae</taxon>
        <taxon>Lepidopterella</taxon>
    </lineage>
</organism>
<evidence type="ECO:0000313" key="3">
    <source>
        <dbReference type="Proteomes" id="UP000250266"/>
    </source>
</evidence>
<evidence type="ECO:0000256" key="1">
    <source>
        <dbReference type="SAM" id="MobiDB-lite"/>
    </source>
</evidence>
<evidence type="ECO:0000313" key="2">
    <source>
        <dbReference type="EMBL" id="OCK74972.1"/>
    </source>
</evidence>